<gene>
    <name evidence="8" type="ORF">SAMN04489742_0034</name>
</gene>
<feature type="transmembrane region" description="Helical" evidence="6">
    <location>
        <begin position="240"/>
        <end position="265"/>
    </location>
</feature>
<feature type="transmembrane region" description="Helical" evidence="6">
    <location>
        <begin position="314"/>
        <end position="336"/>
    </location>
</feature>
<dbReference type="InterPro" id="IPR008457">
    <property type="entry name" value="Cu-R_CopD_dom"/>
</dbReference>
<dbReference type="EMBL" id="FNKH01000001">
    <property type="protein sequence ID" value="SDQ03169.1"/>
    <property type="molecule type" value="Genomic_DNA"/>
</dbReference>
<accession>A0A1H0XK13</accession>
<evidence type="ECO:0000256" key="2">
    <source>
        <dbReference type="ARBA" id="ARBA00022475"/>
    </source>
</evidence>
<evidence type="ECO:0000256" key="4">
    <source>
        <dbReference type="ARBA" id="ARBA00022989"/>
    </source>
</evidence>
<reference evidence="8 9" key="1">
    <citation type="submission" date="2016-10" db="EMBL/GenBank/DDBJ databases">
        <authorList>
            <person name="de Groot N.N."/>
        </authorList>
    </citation>
    <scope>NUCLEOTIDE SEQUENCE [LARGE SCALE GENOMIC DNA]</scope>
    <source>
        <strain evidence="8 9">DSM 20117</strain>
    </source>
</reference>
<dbReference type="PANTHER" id="PTHR34820:SF4">
    <property type="entry name" value="INNER MEMBRANE PROTEIN YEBZ"/>
    <property type="match status" value="1"/>
</dbReference>
<feature type="transmembrane region" description="Helical" evidence="6">
    <location>
        <begin position="99"/>
        <end position="120"/>
    </location>
</feature>
<name>A0A1H0XK13_9MICC</name>
<feature type="transmembrane region" description="Helical" evidence="6">
    <location>
        <begin position="277"/>
        <end position="294"/>
    </location>
</feature>
<feature type="transmembrane region" description="Helical" evidence="6">
    <location>
        <begin position="174"/>
        <end position="194"/>
    </location>
</feature>
<organism evidence="8 9">
    <name type="scientific">Crystallibacter crystallopoietes</name>
    <dbReference type="NCBI Taxonomy" id="37928"/>
    <lineage>
        <taxon>Bacteria</taxon>
        <taxon>Bacillati</taxon>
        <taxon>Actinomycetota</taxon>
        <taxon>Actinomycetes</taxon>
        <taxon>Micrococcales</taxon>
        <taxon>Micrococcaceae</taxon>
        <taxon>Crystallibacter</taxon>
    </lineage>
</organism>
<dbReference type="PANTHER" id="PTHR34820">
    <property type="entry name" value="INNER MEMBRANE PROTEIN YEBZ"/>
    <property type="match status" value="1"/>
</dbReference>
<proteinExistence type="predicted"/>
<sequence>MNSISTQTRPSPVMRLLPAIILAAAIALTAALFVTGIAAPRILSDPGTLVRWALPGVTAFHHLAMAATLGSLVLAVAVLPPDPPGRAQAPGARERALTVAAAAATVWTLAAASIIVLSYADIIGQPISAAPEFSQQLASYITEHALGRTWLIMTLIAAVTATLAFAVRSAAAVTATAVLAAAAVIPLSLIGHVAGSDDHNGAVNALALHLLGVCLWVGGVIALGLIAGNLKNNGPLARTVLTRFSALAGVAFALVVVSGIINTAYRIGGWEGLVSDYGSLVLFKTLATLVLGYIGWEHRRWIRAKAGSSAESHLVWMLIGVEAIVMGAVIGVSPVLGKTPPGPRVVEPAVTPAKVLTGYDLPPELGAMSWLTQWRWDWLWVAVALLLAAAYLAGIRRLRAAGTQWPLRRTLLWLAGLVLLVYATSGALAVYLPVLFGMHTAAHLLLIFAVPLLLTAARPYLLASKALPRRTDGTLGWREAMSLWPDSGPGRLLSRPAAAGVLTAVALAVFYYSPLFRWSLSDHVGHELMITASLVIGLVLAAAVLGTRPRSGDRAGVFTLLGLCALLVLWAVYTAALGQPVQGEWFASLGRTDAAGVLADFRSGAVAMLLAGTVPLLCAAAAIALRSGLTRRL</sequence>
<feature type="transmembrane region" description="Helical" evidence="6">
    <location>
        <begin position="557"/>
        <end position="576"/>
    </location>
</feature>
<evidence type="ECO:0000256" key="5">
    <source>
        <dbReference type="ARBA" id="ARBA00023136"/>
    </source>
</evidence>
<feature type="transmembrane region" description="Helical" evidence="6">
    <location>
        <begin position="410"/>
        <end position="434"/>
    </location>
</feature>
<dbReference type="GO" id="GO:0006825">
    <property type="term" value="P:copper ion transport"/>
    <property type="evidence" value="ECO:0007669"/>
    <property type="project" value="InterPro"/>
</dbReference>
<dbReference type="Proteomes" id="UP000181917">
    <property type="component" value="Unassembled WGS sequence"/>
</dbReference>
<feature type="transmembrane region" description="Helical" evidence="6">
    <location>
        <begin position="440"/>
        <end position="461"/>
    </location>
</feature>
<keyword evidence="9" id="KW-1185">Reference proteome</keyword>
<feature type="transmembrane region" description="Helical" evidence="6">
    <location>
        <begin position="378"/>
        <end position="398"/>
    </location>
</feature>
<keyword evidence="3 6" id="KW-0812">Transmembrane</keyword>
<dbReference type="AlphaFoldDB" id="A0A1H0XK13"/>
<protein>
    <submittedName>
        <fullName evidence="8">Putative copper resistance protein D</fullName>
    </submittedName>
</protein>
<feature type="transmembrane region" description="Helical" evidence="6">
    <location>
        <begin position="59"/>
        <end position="79"/>
    </location>
</feature>
<evidence type="ECO:0000313" key="8">
    <source>
        <dbReference type="EMBL" id="SDQ03169.1"/>
    </source>
</evidence>
<feature type="domain" description="Copper resistance protein D" evidence="7">
    <location>
        <begin position="240"/>
        <end position="334"/>
    </location>
</feature>
<dbReference type="Pfam" id="PF09678">
    <property type="entry name" value="Caa3_CtaG"/>
    <property type="match status" value="1"/>
</dbReference>
<keyword evidence="4 6" id="KW-1133">Transmembrane helix</keyword>
<dbReference type="InterPro" id="IPR019108">
    <property type="entry name" value="Caa3_assmbl_CtaG-rel"/>
</dbReference>
<dbReference type="GO" id="GO:0005886">
    <property type="term" value="C:plasma membrane"/>
    <property type="evidence" value="ECO:0007669"/>
    <property type="project" value="UniProtKB-SubCell"/>
</dbReference>
<feature type="transmembrane region" description="Helical" evidence="6">
    <location>
        <begin position="528"/>
        <end position="545"/>
    </location>
</feature>
<evidence type="ECO:0000256" key="3">
    <source>
        <dbReference type="ARBA" id="ARBA00022692"/>
    </source>
</evidence>
<evidence type="ECO:0000313" key="9">
    <source>
        <dbReference type="Proteomes" id="UP000181917"/>
    </source>
</evidence>
<dbReference type="RefSeq" id="WP_244520164.1">
    <property type="nucleotide sequence ID" value="NZ_FNKH01000001.1"/>
</dbReference>
<comment type="subcellular location">
    <subcellularLocation>
        <location evidence="1">Cell membrane</location>
        <topology evidence="1">Multi-pass membrane protein</topology>
    </subcellularLocation>
</comment>
<feature type="transmembrane region" description="Helical" evidence="6">
    <location>
        <begin position="497"/>
        <end position="516"/>
    </location>
</feature>
<feature type="transmembrane region" description="Helical" evidence="6">
    <location>
        <begin position="149"/>
        <end position="167"/>
    </location>
</feature>
<keyword evidence="2" id="KW-1003">Cell membrane</keyword>
<evidence type="ECO:0000256" key="1">
    <source>
        <dbReference type="ARBA" id="ARBA00004651"/>
    </source>
</evidence>
<evidence type="ECO:0000256" key="6">
    <source>
        <dbReference type="SAM" id="Phobius"/>
    </source>
</evidence>
<feature type="transmembrane region" description="Helical" evidence="6">
    <location>
        <begin position="206"/>
        <end position="228"/>
    </location>
</feature>
<keyword evidence="5 6" id="KW-0472">Membrane</keyword>
<feature type="transmembrane region" description="Helical" evidence="6">
    <location>
        <begin position="16"/>
        <end position="39"/>
    </location>
</feature>
<feature type="transmembrane region" description="Helical" evidence="6">
    <location>
        <begin position="605"/>
        <end position="625"/>
    </location>
</feature>
<dbReference type="STRING" id="37928.SAMN04489742_0034"/>
<dbReference type="InterPro" id="IPR032694">
    <property type="entry name" value="CopC/D"/>
</dbReference>
<evidence type="ECO:0000259" key="7">
    <source>
        <dbReference type="Pfam" id="PF05425"/>
    </source>
</evidence>
<dbReference type="Pfam" id="PF05425">
    <property type="entry name" value="CopD"/>
    <property type="match status" value="1"/>
</dbReference>